<sequence length="111" mass="11708">MVAHGSSRKGGHPNTGSPSSEPPQQCLDGLRPPPGRPAPLRAPPPPDPALRAPHRCRVDGPLHPDRSHPQPLPDDPPRVQPARSDALPYPPDRSHGGAACGMCVRTGVRQS</sequence>
<feature type="compositionally biased region" description="Pro residues" evidence="1">
    <location>
        <begin position="31"/>
        <end position="48"/>
    </location>
</feature>
<accession>A0A017TB09</accession>
<reference evidence="2 3" key="1">
    <citation type="submission" date="2013-05" db="EMBL/GenBank/DDBJ databases">
        <title>Genome assembly of Chondromyces apiculatus DSM 436.</title>
        <authorList>
            <person name="Sharma G."/>
            <person name="Khatri I."/>
            <person name="Kaur C."/>
            <person name="Mayilraj S."/>
            <person name="Subramanian S."/>
        </authorList>
    </citation>
    <scope>NUCLEOTIDE SEQUENCE [LARGE SCALE GENOMIC DNA]</scope>
    <source>
        <strain evidence="2 3">DSM 436</strain>
    </source>
</reference>
<protein>
    <submittedName>
        <fullName evidence="2">Uncharacterized protein</fullName>
    </submittedName>
</protein>
<feature type="compositionally biased region" description="Basic residues" evidence="1">
    <location>
        <begin position="1"/>
        <end position="11"/>
    </location>
</feature>
<dbReference type="AlphaFoldDB" id="A0A017TB09"/>
<comment type="caution">
    <text evidence="2">The sequence shown here is derived from an EMBL/GenBank/DDBJ whole genome shotgun (WGS) entry which is preliminary data.</text>
</comment>
<evidence type="ECO:0000313" key="3">
    <source>
        <dbReference type="Proteomes" id="UP000019678"/>
    </source>
</evidence>
<feature type="region of interest" description="Disordered" evidence="1">
    <location>
        <begin position="1"/>
        <end position="111"/>
    </location>
</feature>
<name>A0A017TB09_9BACT</name>
<proteinExistence type="predicted"/>
<evidence type="ECO:0000313" key="2">
    <source>
        <dbReference type="EMBL" id="EYF06067.1"/>
    </source>
</evidence>
<dbReference type="Proteomes" id="UP000019678">
    <property type="component" value="Unassembled WGS sequence"/>
</dbReference>
<evidence type="ECO:0000256" key="1">
    <source>
        <dbReference type="SAM" id="MobiDB-lite"/>
    </source>
</evidence>
<feature type="compositionally biased region" description="Polar residues" evidence="1">
    <location>
        <begin position="14"/>
        <end position="23"/>
    </location>
</feature>
<keyword evidence="3" id="KW-1185">Reference proteome</keyword>
<gene>
    <name evidence="2" type="ORF">CAP_2257</name>
</gene>
<dbReference type="EMBL" id="ASRX01000018">
    <property type="protein sequence ID" value="EYF06067.1"/>
    <property type="molecule type" value="Genomic_DNA"/>
</dbReference>
<organism evidence="2 3">
    <name type="scientific">Chondromyces apiculatus DSM 436</name>
    <dbReference type="NCBI Taxonomy" id="1192034"/>
    <lineage>
        <taxon>Bacteria</taxon>
        <taxon>Pseudomonadati</taxon>
        <taxon>Myxococcota</taxon>
        <taxon>Polyangia</taxon>
        <taxon>Polyangiales</taxon>
        <taxon>Polyangiaceae</taxon>
        <taxon>Chondromyces</taxon>
    </lineage>
</organism>
<feature type="compositionally biased region" description="Basic and acidic residues" evidence="1">
    <location>
        <begin position="56"/>
        <end position="68"/>
    </location>
</feature>